<dbReference type="SUPFAM" id="SSF55785">
    <property type="entry name" value="PYP-like sensor domain (PAS domain)"/>
    <property type="match status" value="1"/>
</dbReference>
<dbReference type="Proteomes" id="UP000290092">
    <property type="component" value="Unassembled WGS sequence"/>
</dbReference>
<comment type="catalytic activity">
    <reaction evidence="1">
        <text>ATP + protein L-histidine = ADP + protein N-phospho-L-histidine.</text>
        <dbReference type="EC" id="2.7.13.3"/>
    </reaction>
</comment>
<dbReference type="EC" id="2.7.13.3" evidence="2"/>
<keyword evidence="8" id="KW-0472">Membrane</keyword>
<evidence type="ECO:0000256" key="3">
    <source>
        <dbReference type="ARBA" id="ARBA00022679"/>
    </source>
</evidence>
<evidence type="ECO:0000256" key="2">
    <source>
        <dbReference type="ARBA" id="ARBA00012438"/>
    </source>
</evidence>
<evidence type="ECO:0000256" key="7">
    <source>
        <dbReference type="ARBA" id="ARBA00023012"/>
    </source>
</evidence>
<dbReference type="Gene3D" id="3.40.50.2300">
    <property type="match status" value="2"/>
</dbReference>
<sequence length="721" mass="85344">MKFLRNLFLFITLFNTFLFAQFEKNILILNSYHRGFLYSDNIIKGIENSFYKTDEIDVNVLYMDYKRVNQKGYLNKLLELYSLQLKNKQYDTIIAIDKFAYDFAIKNKDKLFNNIPLIYTGIETLSEKLPLNHYSVLSKRDITENIKFINRVMPKLKKLYIINDSLSYEKTNLLVEEALKDKRKRFEIEYIEKSTLEEITKKFSTFKRNEAIFFIKFYEDKTKKLNKDNQIERLIHNIKLPIFITDDLFLTKGVVGGKLVPITKLGNVSGKLALDILAKKQNNLKNNKIYIDYDYKFDSLKLREFNISPYYFYNKYEIINKPLDFFQRHRDLLEILFLLFPLLVLLVIGLLHNIYYRRKTENLLKERIEFDETLLNAIESPIFWQNSEGKIVDFNTKFCSMIDIPAQNLYFSRLKKFRTNKYVGRLLEVLEKYERNPQKYSQFTFVNKNFEKKVLLIKQATYKNDGIDLGLVTIFTDITKEIEIEKEKERNQEFLIQQSKLAEIGEIFSAIAHQWKAPLVEITTIAQESFYANGENNKENESYVKDIMTQVKYMNDTINDFQDFIKPSNKKTTFDIYEAITSLLKIVEHNIKFNYIKVDITLKENTNVRVYGYRNEFMQSFLNIINNAKDELVKKDFKNRSIKIEIFNDQNKLFVNIKDNAGGIDEKNIENIFNPYYSTKESGSGIGLYMAKVIIEDKMHGKITVRNTKVGACFTIILEQN</sequence>
<keyword evidence="5" id="KW-0418">Kinase</keyword>
<feature type="transmembrane region" description="Helical" evidence="8">
    <location>
        <begin position="335"/>
        <end position="356"/>
    </location>
</feature>
<evidence type="ECO:0000313" key="10">
    <source>
        <dbReference type="EMBL" id="RXK12353.1"/>
    </source>
</evidence>
<evidence type="ECO:0000259" key="9">
    <source>
        <dbReference type="PROSITE" id="PS50109"/>
    </source>
</evidence>
<feature type="domain" description="Histidine kinase" evidence="9">
    <location>
        <begin position="510"/>
        <end position="721"/>
    </location>
</feature>
<proteinExistence type="predicted"/>
<accession>A0AAX2ADZ4</accession>
<keyword evidence="4" id="KW-0547">Nucleotide-binding</keyword>
<dbReference type="SUPFAM" id="SSF55874">
    <property type="entry name" value="ATPase domain of HSP90 chaperone/DNA topoisomerase II/histidine kinase"/>
    <property type="match status" value="1"/>
</dbReference>
<dbReference type="KEGG" id="amyt:AMYT_0315"/>
<keyword evidence="3" id="KW-0808">Transferase</keyword>
<keyword evidence="7" id="KW-0902">Two-component regulatory system</keyword>
<dbReference type="GO" id="GO:0000155">
    <property type="term" value="F:phosphorelay sensor kinase activity"/>
    <property type="evidence" value="ECO:0007669"/>
    <property type="project" value="InterPro"/>
</dbReference>
<dbReference type="InterPro" id="IPR004358">
    <property type="entry name" value="Sig_transdc_His_kin-like_C"/>
</dbReference>
<evidence type="ECO:0000256" key="5">
    <source>
        <dbReference type="ARBA" id="ARBA00022777"/>
    </source>
</evidence>
<gene>
    <name evidence="10" type="ORF">CP985_14570</name>
</gene>
<evidence type="ECO:0000256" key="4">
    <source>
        <dbReference type="ARBA" id="ARBA00022741"/>
    </source>
</evidence>
<dbReference type="PRINTS" id="PR00344">
    <property type="entry name" value="BCTRLSENSOR"/>
</dbReference>
<dbReference type="Gene3D" id="1.10.287.130">
    <property type="match status" value="1"/>
</dbReference>
<dbReference type="PROSITE" id="PS50109">
    <property type="entry name" value="HIS_KIN"/>
    <property type="match status" value="1"/>
</dbReference>
<dbReference type="RefSeq" id="WP_114840812.1">
    <property type="nucleotide sequence ID" value="NZ_CP031219.1"/>
</dbReference>
<dbReference type="EMBL" id="NXID01000091">
    <property type="protein sequence ID" value="RXK12353.1"/>
    <property type="molecule type" value="Genomic_DNA"/>
</dbReference>
<dbReference type="InterPro" id="IPR005467">
    <property type="entry name" value="His_kinase_dom"/>
</dbReference>
<comment type="caution">
    <text evidence="10">The sequence shown here is derived from an EMBL/GenBank/DDBJ whole genome shotgun (WGS) entry which is preliminary data.</text>
</comment>
<keyword evidence="8" id="KW-0812">Transmembrane</keyword>
<organism evidence="10 11">
    <name type="scientific">Malaciobacter mytili LMG 24559</name>
    <dbReference type="NCBI Taxonomy" id="1032238"/>
    <lineage>
        <taxon>Bacteria</taxon>
        <taxon>Pseudomonadati</taxon>
        <taxon>Campylobacterota</taxon>
        <taxon>Epsilonproteobacteria</taxon>
        <taxon>Campylobacterales</taxon>
        <taxon>Arcobacteraceae</taxon>
        <taxon>Malaciobacter</taxon>
    </lineage>
</organism>
<keyword evidence="8" id="KW-1133">Transmembrane helix</keyword>
<dbReference type="InterPro" id="IPR036890">
    <property type="entry name" value="HATPase_C_sf"/>
</dbReference>
<dbReference type="InterPro" id="IPR036097">
    <property type="entry name" value="HisK_dim/P_sf"/>
</dbReference>
<dbReference type="AlphaFoldDB" id="A0AAX2ADZ4"/>
<dbReference type="Gene3D" id="3.30.450.20">
    <property type="entry name" value="PAS domain"/>
    <property type="match status" value="1"/>
</dbReference>
<evidence type="ECO:0000256" key="1">
    <source>
        <dbReference type="ARBA" id="ARBA00000085"/>
    </source>
</evidence>
<dbReference type="InterPro" id="IPR003594">
    <property type="entry name" value="HATPase_dom"/>
</dbReference>
<dbReference type="Gene3D" id="3.30.565.10">
    <property type="entry name" value="Histidine kinase-like ATPase, C-terminal domain"/>
    <property type="match status" value="1"/>
</dbReference>
<dbReference type="GO" id="GO:0005524">
    <property type="term" value="F:ATP binding"/>
    <property type="evidence" value="ECO:0007669"/>
    <property type="project" value="UniProtKB-KW"/>
</dbReference>
<keyword evidence="6 10" id="KW-0067">ATP-binding</keyword>
<dbReference type="SMART" id="SM00387">
    <property type="entry name" value="HATPase_c"/>
    <property type="match status" value="1"/>
</dbReference>
<evidence type="ECO:0000256" key="6">
    <source>
        <dbReference type="ARBA" id="ARBA00022840"/>
    </source>
</evidence>
<dbReference type="PANTHER" id="PTHR43065:SF46">
    <property type="entry name" value="C4-DICARBOXYLATE TRANSPORT SENSOR PROTEIN DCTB"/>
    <property type="match status" value="1"/>
</dbReference>
<dbReference type="InterPro" id="IPR035965">
    <property type="entry name" value="PAS-like_dom_sf"/>
</dbReference>
<dbReference type="Pfam" id="PF02518">
    <property type="entry name" value="HATPase_c"/>
    <property type="match status" value="1"/>
</dbReference>
<evidence type="ECO:0000313" key="11">
    <source>
        <dbReference type="Proteomes" id="UP000290092"/>
    </source>
</evidence>
<dbReference type="SUPFAM" id="SSF47384">
    <property type="entry name" value="Homodimeric domain of signal transducing histidine kinase"/>
    <property type="match status" value="1"/>
</dbReference>
<name>A0AAX2ADZ4_9BACT</name>
<reference evidence="10 11" key="1">
    <citation type="submission" date="2017-09" db="EMBL/GenBank/DDBJ databases">
        <title>Genomics of the genus Arcobacter.</title>
        <authorList>
            <person name="Perez-Cataluna A."/>
            <person name="Figueras M.J."/>
            <person name="Salas-Masso N."/>
        </authorList>
    </citation>
    <scope>NUCLEOTIDE SEQUENCE [LARGE SCALE GENOMIC DNA]</scope>
    <source>
        <strain evidence="10 11">CECT 7386</strain>
    </source>
</reference>
<protein>
    <recommendedName>
        <fullName evidence="2">histidine kinase</fullName>
        <ecNumber evidence="2">2.7.13.3</ecNumber>
    </recommendedName>
</protein>
<dbReference type="PANTHER" id="PTHR43065">
    <property type="entry name" value="SENSOR HISTIDINE KINASE"/>
    <property type="match status" value="1"/>
</dbReference>
<evidence type="ECO:0000256" key="8">
    <source>
        <dbReference type="SAM" id="Phobius"/>
    </source>
</evidence>
<keyword evidence="11" id="KW-1185">Reference proteome</keyword>